<reference evidence="10 11" key="1">
    <citation type="submission" date="2020-04" db="EMBL/GenBank/DDBJ databases">
        <title>Gordonia sp. nov. TBRC 11910.</title>
        <authorList>
            <person name="Suriyachadkun C."/>
        </authorList>
    </citation>
    <scope>NUCLEOTIDE SEQUENCE [LARGE SCALE GENOMIC DNA]</scope>
    <source>
        <strain evidence="10 11">TBRC 11910</strain>
    </source>
</reference>
<proteinExistence type="predicted"/>
<evidence type="ECO:0000256" key="5">
    <source>
        <dbReference type="ARBA" id="ARBA00022777"/>
    </source>
</evidence>
<dbReference type="PANTHER" id="PTHR43289">
    <property type="entry name" value="MITOGEN-ACTIVATED PROTEIN KINASE KINASE KINASE 20-RELATED"/>
    <property type="match status" value="1"/>
</dbReference>
<dbReference type="GO" id="GO:0004674">
    <property type="term" value="F:protein serine/threonine kinase activity"/>
    <property type="evidence" value="ECO:0007669"/>
    <property type="project" value="UniProtKB-KW"/>
</dbReference>
<protein>
    <recommendedName>
        <fullName evidence="1">non-specific serine/threonine protein kinase</fullName>
        <ecNumber evidence="1">2.7.11.1</ecNumber>
    </recommendedName>
</protein>
<dbReference type="PANTHER" id="PTHR43289:SF6">
    <property type="entry name" value="SERINE_THREONINE-PROTEIN KINASE NEKL-3"/>
    <property type="match status" value="1"/>
</dbReference>
<feature type="transmembrane region" description="Helical" evidence="8">
    <location>
        <begin position="350"/>
        <end position="372"/>
    </location>
</feature>
<dbReference type="Gene3D" id="1.10.510.10">
    <property type="entry name" value="Transferase(Phosphotransferase) domain 1"/>
    <property type="match status" value="1"/>
</dbReference>
<dbReference type="Pfam" id="PF00069">
    <property type="entry name" value="Pkinase"/>
    <property type="match status" value="1"/>
</dbReference>
<evidence type="ECO:0000256" key="8">
    <source>
        <dbReference type="SAM" id="Phobius"/>
    </source>
</evidence>
<dbReference type="CDD" id="cd14014">
    <property type="entry name" value="STKc_PknB_like"/>
    <property type="match status" value="1"/>
</dbReference>
<feature type="compositionally biased region" description="Pro residues" evidence="7">
    <location>
        <begin position="284"/>
        <end position="293"/>
    </location>
</feature>
<dbReference type="AlphaFoldDB" id="A0A848KS85"/>
<dbReference type="InterPro" id="IPR008271">
    <property type="entry name" value="Ser/Thr_kinase_AS"/>
</dbReference>
<dbReference type="PROSITE" id="PS00108">
    <property type="entry name" value="PROTEIN_KINASE_ST"/>
    <property type="match status" value="1"/>
</dbReference>
<feature type="domain" description="Protein kinase" evidence="9">
    <location>
        <begin position="12"/>
        <end position="270"/>
    </location>
</feature>
<evidence type="ECO:0000256" key="4">
    <source>
        <dbReference type="ARBA" id="ARBA00022741"/>
    </source>
</evidence>
<dbReference type="SMART" id="SM00220">
    <property type="entry name" value="S_TKc"/>
    <property type="match status" value="1"/>
</dbReference>
<keyword evidence="8" id="KW-0472">Membrane</keyword>
<evidence type="ECO:0000256" key="7">
    <source>
        <dbReference type="SAM" id="MobiDB-lite"/>
    </source>
</evidence>
<evidence type="ECO:0000313" key="11">
    <source>
        <dbReference type="Proteomes" id="UP000550729"/>
    </source>
</evidence>
<name>A0A848KS85_9ACTN</name>
<dbReference type="EC" id="2.7.11.1" evidence="1"/>
<organism evidence="10 11">
    <name type="scientific">Gordonia asplenii</name>
    <dbReference type="NCBI Taxonomy" id="2725283"/>
    <lineage>
        <taxon>Bacteria</taxon>
        <taxon>Bacillati</taxon>
        <taxon>Actinomycetota</taxon>
        <taxon>Actinomycetes</taxon>
        <taxon>Mycobacteriales</taxon>
        <taxon>Gordoniaceae</taxon>
        <taxon>Gordonia</taxon>
    </lineage>
</organism>
<keyword evidence="2 10" id="KW-0723">Serine/threonine-protein kinase</keyword>
<evidence type="ECO:0000256" key="6">
    <source>
        <dbReference type="ARBA" id="ARBA00022840"/>
    </source>
</evidence>
<feature type="region of interest" description="Disordered" evidence="7">
    <location>
        <begin position="284"/>
        <end position="346"/>
    </location>
</feature>
<dbReference type="SUPFAM" id="SSF56112">
    <property type="entry name" value="Protein kinase-like (PK-like)"/>
    <property type="match status" value="1"/>
</dbReference>
<gene>
    <name evidence="10" type="ORF">HH308_09960</name>
</gene>
<keyword evidence="3" id="KW-0808">Transferase</keyword>
<feature type="region of interest" description="Disordered" evidence="7">
    <location>
        <begin position="378"/>
        <end position="432"/>
    </location>
</feature>
<dbReference type="InterPro" id="IPR000719">
    <property type="entry name" value="Prot_kinase_dom"/>
</dbReference>
<evidence type="ECO:0000256" key="2">
    <source>
        <dbReference type="ARBA" id="ARBA00022527"/>
    </source>
</evidence>
<keyword evidence="8" id="KW-0812">Transmembrane</keyword>
<evidence type="ECO:0000259" key="9">
    <source>
        <dbReference type="PROSITE" id="PS50011"/>
    </source>
</evidence>
<keyword evidence="4" id="KW-0547">Nucleotide-binding</keyword>
<dbReference type="EMBL" id="JABBNB010000008">
    <property type="protein sequence ID" value="NMO01536.1"/>
    <property type="molecule type" value="Genomic_DNA"/>
</dbReference>
<dbReference type="InterPro" id="IPR011009">
    <property type="entry name" value="Kinase-like_dom_sf"/>
</dbReference>
<feature type="compositionally biased region" description="Low complexity" evidence="7">
    <location>
        <begin position="378"/>
        <end position="420"/>
    </location>
</feature>
<dbReference type="RefSeq" id="WP_170194040.1">
    <property type="nucleotide sequence ID" value="NZ_JABBNB010000008.1"/>
</dbReference>
<evidence type="ECO:0000313" key="10">
    <source>
        <dbReference type="EMBL" id="NMO01536.1"/>
    </source>
</evidence>
<dbReference type="GO" id="GO:0005524">
    <property type="term" value="F:ATP binding"/>
    <property type="evidence" value="ECO:0007669"/>
    <property type="project" value="UniProtKB-KW"/>
</dbReference>
<dbReference type="Proteomes" id="UP000550729">
    <property type="component" value="Unassembled WGS sequence"/>
</dbReference>
<dbReference type="Gene3D" id="3.30.200.20">
    <property type="entry name" value="Phosphorylase Kinase, domain 1"/>
    <property type="match status" value="1"/>
</dbReference>
<feature type="compositionally biased region" description="Pro residues" evidence="7">
    <location>
        <begin position="323"/>
        <end position="332"/>
    </location>
</feature>
<keyword evidence="11" id="KW-1185">Reference proteome</keyword>
<comment type="caution">
    <text evidence="10">The sequence shown here is derived from an EMBL/GenBank/DDBJ whole genome shotgun (WGS) entry which is preliminary data.</text>
</comment>
<evidence type="ECO:0000256" key="1">
    <source>
        <dbReference type="ARBA" id="ARBA00012513"/>
    </source>
</evidence>
<keyword evidence="8" id="KW-1133">Transmembrane helix</keyword>
<keyword evidence="5 10" id="KW-0418">Kinase</keyword>
<accession>A0A848KS85</accession>
<sequence>MTLIPGAEFAGYRIVRQLGTGGMGEVYLVENPQLGRREALKIVRTGSTDQHFYDRFNNEARMAAALDHPAIVTIFAHGVEQGTPWFTMSYVEGGDLTRENLGPTGVASVVTQVAGALDYAHARGVVHRDIKPANIVVRRAPDGTIDRTILLDFGIAKSADSAQLTATASFIGSVAYTAPEVLSGGAATPLSDQYSLACTAFELLTGRTPYVSNNVGGVLMAHLSGEIPAVSSIDRSLVPLDPVFQRALAKDPGQRFRSCGEFAAALGAALSGWGAAATRYPTGPAAPAPPYPPQTNQQSAYSGPGQPPYIPVTAQLTSYPPNTTYPPGPTYPPGAMSGPRPPAPAKSRTGLIVAITVIAVLVIAGLAIAAVLTLGNKSSTTTADSSTTETTTSATTSDTTETTETTETTTSETTTSTSDSVPAGQQVTSPGQAPAGACVKLSGTSADSITVTTASCSGSAELTFISAGTVAASASCATVNYSYVTFSGAGKLCLVPNMTQDNCYQINPNNIVDYSLVGCTATPASGATIYQVTARVTGTATCSATEVAVNYDLPSSLGYCLKAQN</sequence>
<evidence type="ECO:0000256" key="3">
    <source>
        <dbReference type="ARBA" id="ARBA00022679"/>
    </source>
</evidence>
<keyword evidence="6" id="KW-0067">ATP-binding</keyword>
<dbReference type="PROSITE" id="PS50011">
    <property type="entry name" value="PROTEIN_KINASE_DOM"/>
    <property type="match status" value="1"/>
</dbReference>